<reference evidence="1 2" key="1">
    <citation type="submission" date="2019-01" db="EMBL/GenBank/DDBJ databases">
        <title>Ktedonosporobacter rubrisoli SCAWS-G2.</title>
        <authorList>
            <person name="Huang Y."/>
            <person name="Yan B."/>
        </authorList>
    </citation>
    <scope>NUCLEOTIDE SEQUENCE [LARGE SCALE GENOMIC DNA]</scope>
    <source>
        <strain evidence="1 2">SCAWS-G2</strain>
    </source>
</reference>
<dbReference type="EMBL" id="CP035758">
    <property type="protein sequence ID" value="QBD78919.1"/>
    <property type="molecule type" value="Genomic_DNA"/>
</dbReference>
<dbReference type="AlphaFoldDB" id="A0A4P6JTK6"/>
<keyword evidence="2" id="KW-1185">Reference proteome</keyword>
<name>A0A4P6JTK6_KTERU</name>
<dbReference type="OrthoDB" id="152624at2"/>
<gene>
    <name evidence="1" type="ORF">EPA93_24220</name>
</gene>
<dbReference type="KEGG" id="kbs:EPA93_24220"/>
<dbReference type="RefSeq" id="WP_129889972.1">
    <property type="nucleotide sequence ID" value="NZ_CP035758.1"/>
</dbReference>
<proteinExistence type="predicted"/>
<dbReference type="Proteomes" id="UP000290365">
    <property type="component" value="Chromosome"/>
</dbReference>
<accession>A0A4P6JTK6</accession>
<evidence type="ECO:0000313" key="2">
    <source>
        <dbReference type="Proteomes" id="UP000290365"/>
    </source>
</evidence>
<sequence length="372" mass="40996">MPSNITAYEWQLNGSAHIAYQTNDNHIRELVGRSDGTWRDMDITRTTRAPTLENAIMTGYGWPEGRTHQVTYVSPTGDGHIHELVQLHNHPWSYEDLMMQPTGAPPSDGMTLAAYSQKADGTKHVIYTARDGHIHELAVGLTGTWQHTNLTRETPGAPPSEGDALCAFSWATGRSQHVVYLSGDGHIHELIKVDGGPRQHSDLTEIAQAPPAVGNTLIGYAWERGARKQVVYMGNNGNIYELSAGLDNAWTYTDLMSQTGAPLAAGSALSAFAWETGNTKQVVYVAENQRVQELQMDQAGQWKHRDLMQQVTNAPSASNTLIAGYEWSSQFAKQIIYLDRRENPHIHSLVFKHGGIWQYSDLTSLAGAPALV</sequence>
<protein>
    <recommendedName>
        <fullName evidence="3">Fucose-specific lectin</fullName>
    </recommendedName>
</protein>
<dbReference type="Gene3D" id="2.120.10.70">
    <property type="entry name" value="Fucose-specific lectin"/>
    <property type="match status" value="2"/>
</dbReference>
<evidence type="ECO:0000313" key="1">
    <source>
        <dbReference type="EMBL" id="QBD78919.1"/>
    </source>
</evidence>
<evidence type="ECO:0008006" key="3">
    <source>
        <dbReference type="Google" id="ProtNLM"/>
    </source>
</evidence>
<organism evidence="1 2">
    <name type="scientific">Ktedonosporobacter rubrisoli</name>
    <dbReference type="NCBI Taxonomy" id="2509675"/>
    <lineage>
        <taxon>Bacteria</taxon>
        <taxon>Bacillati</taxon>
        <taxon>Chloroflexota</taxon>
        <taxon>Ktedonobacteria</taxon>
        <taxon>Ktedonobacterales</taxon>
        <taxon>Ktedonosporobacteraceae</taxon>
        <taxon>Ktedonosporobacter</taxon>
    </lineage>
</organism>
<dbReference type="SUPFAM" id="SSF89372">
    <property type="entry name" value="Fucose-specific lectin"/>
    <property type="match status" value="1"/>
</dbReference>